<dbReference type="InterPro" id="IPR010982">
    <property type="entry name" value="Lambda_DNA-bd_dom_sf"/>
</dbReference>
<accession>A0AAU7PM31</accession>
<dbReference type="Pfam" id="PF01381">
    <property type="entry name" value="HTH_3"/>
    <property type="match status" value="1"/>
</dbReference>
<reference evidence="2" key="1">
    <citation type="submission" date="2024-06" db="EMBL/GenBank/DDBJ databases">
        <title>Lacrimispora cavernae sp. nov., a novel anaerobe isolated from bat guano pile inside a cave.</title>
        <authorList>
            <person name="Miller S.L."/>
            <person name="Lu N."/>
            <person name="King J."/>
            <person name="Sankaranarayanan K."/>
            <person name="Lawson P.A."/>
        </authorList>
    </citation>
    <scope>NUCLEOTIDE SEQUENCE</scope>
    <source>
        <strain evidence="2">BS-2</strain>
    </source>
</reference>
<dbReference type="Gene3D" id="1.10.260.40">
    <property type="entry name" value="lambda repressor-like DNA-binding domains"/>
    <property type="match status" value="1"/>
</dbReference>
<gene>
    <name evidence="2" type="ORF">ABFV83_15960</name>
</gene>
<sequence>MNLSERIRLLLEENNLKQKDLAKEIGVTESYISALLNGRNSNISQALATLIEEKYGYSNSWILYGTEPKLKMVGKNKTLSDIHKKAILQIEKLNPGQIKAVLAFVKALEEIENDFREHP</sequence>
<dbReference type="CDD" id="cd00093">
    <property type="entry name" value="HTH_XRE"/>
    <property type="match status" value="1"/>
</dbReference>
<dbReference type="InterPro" id="IPR001387">
    <property type="entry name" value="Cro/C1-type_HTH"/>
</dbReference>
<feature type="domain" description="HTH cro/C1-type" evidence="1">
    <location>
        <begin position="7"/>
        <end position="62"/>
    </location>
</feature>
<protein>
    <submittedName>
        <fullName evidence="2">Helix-turn-helix domain-containing protein</fullName>
    </submittedName>
</protein>
<dbReference type="EMBL" id="CP157940">
    <property type="protein sequence ID" value="XBS53305.1"/>
    <property type="molecule type" value="Genomic_DNA"/>
</dbReference>
<dbReference type="RefSeq" id="WP_158417101.1">
    <property type="nucleotide sequence ID" value="NZ_CP157940.1"/>
</dbReference>
<dbReference type="GO" id="GO:0003677">
    <property type="term" value="F:DNA binding"/>
    <property type="evidence" value="ECO:0007669"/>
    <property type="project" value="InterPro"/>
</dbReference>
<name>A0AAU7PM31_9FIRM</name>
<dbReference type="SUPFAM" id="SSF47413">
    <property type="entry name" value="lambda repressor-like DNA-binding domains"/>
    <property type="match status" value="1"/>
</dbReference>
<dbReference type="AlphaFoldDB" id="A0AAU7PM31"/>
<dbReference type="PROSITE" id="PS50943">
    <property type="entry name" value="HTH_CROC1"/>
    <property type="match status" value="1"/>
</dbReference>
<organism evidence="2">
    <name type="scientific">Lacrimispora sp. BS-2</name>
    <dbReference type="NCBI Taxonomy" id="3151850"/>
    <lineage>
        <taxon>Bacteria</taxon>
        <taxon>Bacillati</taxon>
        <taxon>Bacillota</taxon>
        <taxon>Clostridia</taxon>
        <taxon>Lachnospirales</taxon>
        <taxon>Lachnospiraceae</taxon>
        <taxon>Lacrimispora</taxon>
    </lineage>
</organism>
<dbReference type="SMART" id="SM00530">
    <property type="entry name" value="HTH_XRE"/>
    <property type="match status" value="1"/>
</dbReference>
<evidence type="ECO:0000313" key="2">
    <source>
        <dbReference type="EMBL" id="XBS53305.1"/>
    </source>
</evidence>
<evidence type="ECO:0000259" key="1">
    <source>
        <dbReference type="PROSITE" id="PS50943"/>
    </source>
</evidence>
<proteinExistence type="predicted"/>